<evidence type="ECO:0000313" key="2">
    <source>
        <dbReference type="EMBL" id="CZR53877.1"/>
    </source>
</evidence>
<dbReference type="GO" id="GO:0061630">
    <property type="term" value="F:ubiquitin protein ligase activity"/>
    <property type="evidence" value="ECO:0007669"/>
    <property type="project" value="TreeGrafter"/>
</dbReference>
<dbReference type="GO" id="GO:0000151">
    <property type="term" value="C:ubiquitin ligase complex"/>
    <property type="evidence" value="ECO:0007669"/>
    <property type="project" value="TreeGrafter"/>
</dbReference>
<evidence type="ECO:0008006" key="4">
    <source>
        <dbReference type="Google" id="ProtNLM"/>
    </source>
</evidence>
<dbReference type="Proteomes" id="UP000184330">
    <property type="component" value="Unassembled WGS sequence"/>
</dbReference>
<keyword evidence="3" id="KW-1185">Reference proteome</keyword>
<sequence length="396" mass="43532">MYSSRMAQPKVLLYAELLPNIRQISVMVALDQPCYTSTKGLLSADGRHIVLTHGGENYTLSLPEQAIPTAQLQKPVVGSKELSWRLPVAGLSSQSSVEFVQSNDAPWPAKDLGSSSEFSCRKCGAVIVQKDVVKSWRDLPSENWAEMMDFWHCHKPEDRPDVETNGENSHAGHNHTSDPNANRAYGANTKFIAQSGIGFVDLTSFLLVDSDCQNLQTVSHGESSSRLPTLSCKSCQSSIGYFDTQSCGVRLHKWSLSSSSIPGPPSLVAPPISTIISAKLLSILRAQVSSKILLIPETSSSSQTLHLWVLQQSLFYSTSESSTGSQTFAMKVLWKHASKEETKALLDNEKAEDTTLPDDAVKEIETCLRESARCLPPSSRLFQGWNVSLLERYLDE</sequence>
<dbReference type="GO" id="GO:0006513">
    <property type="term" value="P:protein monoubiquitination"/>
    <property type="evidence" value="ECO:0007669"/>
    <property type="project" value="TreeGrafter"/>
</dbReference>
<feature type="region of interest" description="Disordered" evidence="1">
    <location>
        <begin position="158"/>
        <end position="182"/>
    </location>
</feature>
<dbReference type="Pfam" id="PF09814">
    <property type="entry name" value="HECT_2"/>
    <property type="match status" value="1"/>
</dbReference>
<name>A0A1L7WM86_9HELO</name>
<dbReference type="GO" id="GO:0000209">
    <property type="term" value="P:protein polyubiquitination"/>
    <property type="evidence" value="ECO:0007669"/>
    <property type="project" value="TreeGrafter"/>
</dbReference>
<dbReference type="InterPro" id="IPR019193">
    <property type="entry name" value="UBQ-conj_enz_E2-bd_prot"/>
</dbReference>
<gene>
    <name evidence="2" type="ORF">PAC_03759</name>
</gene>
<accession>A0A1L7WM86</accession>
<organism evidence="2 3">
    <name type="scientific">Phialocephala subalpina</name>
    <dbReference type="NCBI Taxonomy" id="576137"/>
    <lineage>
        <taxon>Eukaryota</taxon>
        <taxon>Fungi</taxon>
        <taxon>Dikarya</taxon>
        <taxon>Ascomycota</taxon>
        <taxon>Pezizomycotina</taxon>
        <taxon>Leotiomycetes</taxon>
        <taxon>Helotiales</taxon>
        <taxon>Mollisiaceae</taxon>
        <taxon>Phialocephala</taxon>
        <taxon>Phialocephala fortinii species complex</taxon>
    </lineage>
</organism>
<protein>
    <recommendedName>
        <fullName evidence="4">Ubiquitin-conjugating enzyme E2C-binding protein</fullName>
    </recommendedName>
</protein>
<dbReference type="GO" id="GO:0030332">
    <property type="term" value="F:cyclin binding"/>
    <property type="evidence" value="ECO:0007669"/>
    <property type="project" value="TreeGrafter"/>
</dbReference>
<dbReference type="AlphaFoldDB" id="A0A1L7WM86"/>
<proteinExistence type="predicted"/>
<dbReference type="GO" id="GO:0031624">
    <property type="term" value="F:ubiquitin conjugating enzyme binding"/>
    <property type="evidence" value="ECO:0007669"/>
    <property type="project" value="TreeGrafter"/>
</dbReference>
<evidence type="ECO:0000313" key="3">
    <source>
        <dbReference type="Proteomes" id="UP000184330"/>
    </source>
</evidence>
<dbReference type="GO" id="GO:0043161">
    <property type="term" value="P:proteasome-mediated ubiquitin-dependent protein catabolic process"/>
    <property type="evidence" value="ECO:0007669"/>
    <property type="project" value="TreeGrafter"/>
</dbReference>
<reference evidence="2 3" key="1">
    <citation type="submission" date="2016-03" db="EMBL/GenBank/DDBJ databases">
        <authorList>
            <person name="Ploux O."/>
        </authorList>
    </citation>
    <scope>NUCLEOTIDE SEQUENCE [LARGE SCALE GENOMIC DNA]</scope>
    <source>
        <strain evidence="2 3">UAMH 11012</strain>
    </source>
</reference>
<dbReference type="EMBL" id="FJOG01000004">
    <property type="protein sequence ID" value="CZR53877.1"/>
    <property type="molecule type" value="Genomic_DNA"/>
</dbReference>
<dbReference type="PANTHER" id="PTHR31531:SF2">
    <property type="entry name" value="E3 UBIQUITIN-PROTEIN LIGASE E3D"/>
    <property type="match status" value="1"/>
</dbReference>
<dbReference type="PANTHER" id="PTHR31531">
    <property type="entry name" value="E3 UBIQUITIN-PROTEIN LIGASE E3D FAMILY MEMBER"/>
    <property type="match status" value="1"/>
</dbReference>
<dbReference type="STRING" id="576137.A0A1L7WM86"/>
<dbReference type="GO" id="GO:0005829">
    <property type="term" value="C:cytosol"/>
    <property type="evidence" value="ECO:0007669"/>
    <property type="project" value="TreeGrafter"/>
</dbReference>
<evidence type="ECO:0000256" key="1">
    <source>
        <dbReference type="SAM" id="MobiDB-lite"/>
    </source>
</evidence>
<dbReference type="OrthoDB" id="66510at2759"/>
<dbReference type="GO" id="GO:0005634">
    <property type="term" value="C:nucleus"/>
    <property type="evidence" value="ECO:0007669"/>
    <property type="project" value="TreeGrafter"/>
</dbReference>
<dbReference type="GO" id="GO:0051865">
    <property type="term" value="P:protein autoubiquitination"/>
    <property type="evidence" value="ECO:0007669"/>
    <property type="project" value="TreeGrafter"/>
</dbReference>